<sequence>MKTIRTFNRPHRAAVANGLALLLSGCDQIRMARLYFANEGTDAVLEQALPLTLPFREDRGWVIVQASVNGAAPVDFVLDTGASMLAVLEGPRTRGLGLDMHAMERIGEGLAAITAAVQPSVDIDFGPLTLPGQTVLAIPVASLKCSEEIPEPPFQGVVGHELFSRYVVEINYDRGQVVLHDPETYRYEGAGRIVPAEISSRQPYVQADVAAPDGRRYQARLHVDSGANIDLSLFPKTHADIVAPAQGPSRNACFVGGLASYRTGSSVDIGLGEGPAITTPAEYALGDEVIDTGQNGRLGSRFLSRHNVVFDYSRGQMILEPRAAASEAVAAQGAGASLR</sequence>
<evidence type="ECO:0000313" key="2">
    <source>
        <dbReference type="Proteomes" id="UP000305760"/>
    </source>
</evidence>
<dbReference type="OrthoDB" id="198130at2"/>
<dbReference type="EMBL" id="SMDR01000001">
    <property type="protein sequence ID" value="TNJ35017.1"/>
    <property type="molecule type" value="Genomic_DNA"/>
</dbReference>
<gene>
    <name evidence="1" type="ORF">E1B00_04365</name>
</gene>
<accession>A0A5C4RWE9</accession>
<dbReference type="PROSITE" id="PS51257">
    <property type="entry name" value="PROKAR_LIPOPROTEIN"/>
    <property type="match status" value="1"/>
</dbReference>
<dbReference type="Pfam" id="PF13650">
    <property type="entry name" value="Asp_protease_2"/>
    <property type="match status" value="1"/>
</dbReference>
<organism evidence="1 2">
    <name type="scientific">Arenimonas terrae</name>
    <dbReference type="NCBI Taxonomy" id="2546226"/>
    <lineage>
        <taxon>Bacteria</taxon>
        <taxon>Pseudomonadati</taxon>
        <taxon>Pseudomonadota</taxon>
        <taxon>Gammaproteobacteria</taxon>
        <taxon>Lysobacterales</taxon>
        <taxon>Lysobacteraceae</taxon>
        <taxon>Arenimonas</taxon>
    </lineage>
</organism>
<evidence type="ECO:0008006" key="3">
    <source>
        <dbReference type="Google" id="ProtNLM"/>
    </source>
</evidence>
<name>A0A5C4RWE9_9GAMM</name>
<dbReference type="RefSeq" id="WP_139446076.1">
    <property type="nucleotide sequence ID" value="NZ_SMDR01000001.1"/>
</dbReference>
<dbReference type="Gene3D" id="2.40.70.10">
    <property type="entry name" value="Acid Proteases"/>
    <property type="match status" value="1"/>
</dbReference>
<dbReference type="Proteomes" id="UP000305760">
    <property type="component" value="Unassembled WGS sequence"/>
</dbReference>
<comment type="caution">
    <text evidence="1">The sequence shown here is derived from an EMBL/GenBank/DDBJ whole genome shotgun (WGS) entry which is preliminary data.</text>
</comment>
<evidence type="ECO:0000313" key="1">
    <source>
        <dbReference type="EMBL" id="TNJ35017.1"/>
    </source>
</evidence>
<proteinExistence type="predicted"/>
<protein>
    <recommendedName>
        <fullName evidence="3">Peptidase A2 domain-containing protein</fullName>
    </recommendedName>
</protein>
<keyword evidence="2" id="KW-1185">Reference proteome</keyword>
<dbReference type="InterPro" id="IPR021109">
    <property type="entry name" value="Peptidase_aspartic_dom_sf"/>
</dbReference>
<reference evidence="1 2" key="1">
    <citation type="submission" date="2019-03" db="EMBL/GenBank/DDBJ databases">
        <title>Arenimonas daejeonensis sp. nov., isolated from compost.</title>
        <authorList>
            <person name="Jeon C.O."/>
        </authorList>
    </citation>
    <scope>NUCLEOTIDE SEQUENCE [LARGE SCALE GENOMIC DNA]</scope>
    <source>
        <strain evidence="1 2">R29</strain>
    </source>
</reference>
<dbReference type="AlphaFoldDB" id="A0A5C4RWE9"/>